<feature type="transmembrane region" description="Helical" evidence="8">
    <location>
        <begin position="285"/>
        <end position="305"/>
    </location>
</feature>
<keyword evidence="10" id="KW-1185">Reference proteome</keyword>
<keyword evidence="3 8" id="KW-0812">Transmembrane</keyword>
<dbReference type="VEuPathDB" id="VectorBase:ASTE015858"/>
<accession>A0A182YNA3</accession>
<feature type="transmembrane region" description="Helical" evidence="8">
    <location>
        <begin position="131"/>
        <end position="154"/>
    </location>
</feature>
<dbReference type="OMA" id="QILLMMA"/>
<comment type="function">
    <text evidence="8">Gustatory receptor which mediates acceptance or avoidance behavior, depending on its substrates.</text>
</comment>
<dbReference type="STRING" id="30069.A0A182YNA3"/>
<dbReference type="GO" id="GO:0005886">
    <property type="term" value="C:plasma membrane"/>
    <property type="evidence" value="ECO:0007669"/>
    <property type="project" value="UniProtKB-SubCell"/>
</dbReference>
<keyword evidence="6 8" id="KW-0675">Receptor</keyword>
<keyword evidence="5 8" id="KW-0472">Membrane</keyword>
<dbReference type="GO" id="GO:0043025">
    <property type="term" value="C:neuronal cell body"/>
    <property type="evidence" value="ECO:0007669"/>
    <property type="project" value="TreeGrafter"/>
</dbReference>
<protein>
    <recommendedName>
        <fullName evidence="8">Gustatory receptor</fullName>
    </recommendedName>
</protein>
<comment type="similarity">
    <text evidence="8">Belongs to the insect chemoreceptor superfamily. Gustatory receptor (GR) family.</text>
</comment>
<dbReference type="PANTHER" id="PTHR21143">
    <property type="entry name" value="INVERTEBRATE GUSTATORY RECEPTOR"/>
    <property type="match status" value="1"/>
</dbReference>
<dbReference type="AlphaFoldDB" id="A0A182YNA3"/>
<evidence type="ECO:0000256" key="5">
    <source>
        <dbReference type="ARBA" id="ARBA00023136"/>
    </source>
</evidence>
<evidence type="ECO:0000256" key="6">
    <source>
        <dbReference type="ARBA" id="ARBA00023170"/>
    </source>
</evidence>
<evidence type="ECO:0000256" key="1">
    <source>
        <dbReference type="ARBA" id="ARBA00004651"/>
    </source>
</evidence>
<dbReference type="GO" id="GO:0008049">
    <property type="term" value="P:male courtship behavior"/>
    <property type="evidence" value="ECO:0007669"/>
    <property type="project" value="TreeGrafter"/>
</dbReference>
<reference evidence="10" key="1">
    <citation type="journal article" date="2014" name="Genome Biol.">
        <title>Genome analysis of a major urban malaria vector mosquito, Anopheles stephensi.</title>
        <authorList>
            <person name="Jiang X."/>
            <person name="Peery A."/>
            <person name="Hall A.B."/>
            <person name="Sharma A."/>
            <person name="Chen X.G."/>
            <person name="Waterhouse R.M."/>
            <person name="Komissarov A."/>
            <person name="Riehle M.M."/>
            <person name="Shouche Y."/>
            <person name="Sharakhova M.V."/>
            <person name="Lawson D."/>
            <person name="Pakpour N."/>
            <person name="Arensburger P."/>
            <person name="Davidson V.L."/>
            <person name="Eiglmeier K."/>
            <person name="Emrich S."/>
            <person name="George P."/>
            <person name="Kennedy R.C."/>
            <person name="Mane S.P."/>
            <person name="Maslen G."/>
            <person name="Oringanje C."/>
            <person name="Qi Y."/>
            <person name="Settlage R."/>
            <person name="Tojo M."/>
            <person name="Tubio J.M."/>
            <person name="Unger M.F."/>
            <person name="Wang B."/>
            <person name="Vernick K.D."/>
            <person name="Ribeiro J.M."/>
            <person name="James A.A."/>
            <person name="Michel K."/>
            <person name="Riehle M.A."/>
            <person name="Luckhart S."/>
            <person name="Sharakhov I.V."/>
            <person name="Tu Z."/>
        </authorList>
    </citation>
    <scope>NUCLEOTIDE SEQUENCE [LARGE SCALE GENOMIC DNA]</scope>
    <source>
        <strain evidence="10">Indian</strain>
    </source>
</reference>
<dbReference type="PANTHER" id="PTHR21143:SF104">
    <property type="entry name" value="GUSTATORY RECEPTOR 8A-RELATED"/>
    <property type="match status" value="1"/>
</dbReference>
<feature type="transmembrane region" description="Helical" evidence="8">
    <location>
        <begin position="45"/>
        <end position="66"/>
    </location>
</feature>
<dbReference type="GO" id="GO:0030424">
    <property type="term" value="C:axon"/>
    <property type="evidence" value="ECO:0007669"/>
    <property type="project" value="TreeGrafter"/>
</dbReference>
<dbReference type="GO" id="GO:0007165">
    <property type="term" value="P:signal transduction"/>
    <property type="evidence" value="ECO:0007669"/>
    <property type="project" value="UniProtKB-KW"/>
</dbReference>
<evidence type="ECO:0000256" key="3">
    <source>
        <dbReference type="ARBA" id="ARBA00022692"/>
    </source>
</evidence>
<dbReference type="InterPro" id="IPR013604">
    <property type="entry name" value="7TM_chemorcpt"/>
</dbReference>
<feature type="transmembrane region" description="Helical" evidence="8">
    <location>
        <begin position="174"/>
        <end position="194"/>
    </location>
</feature>
<evidence type="ECO:0000313" key="10">
    <source>
        <dbReference type="Proteomes" id="UP000076408"/>
    </source>
</evidence>
<proteinExistence type="inferred from homology"/>
<dbReference type="VEuPathDB" id="VectorBase:ASTEI09939"/>
<dbReference type="Pfam" id="PF08395">
    <property type="entry name" value="7tm_7"/>
    <property type="match status" value="1"/>
</dbReference>
<keyword evidence="4 8" id="KW-1133">Transmembrane helix</keyword>
<feature type="transmembrane region" description="Helical" evidence="8">
    <location>
        <begin position="72"/>
        <end position="95"/>
    </location>
</feature>
<comment type="subcellular location">
    <subcellularLocation>
        <location evidence="1 8">Cell membrane</location>
        <topology evidence="1 8">Multi-pass membrane protein</topology>
    </subcellularLocation>
</comment>
<reference evidence="9" key="2">
    <citation type="submission" date="2020-05" db="UniProtKB">
        <authorList>
            <consortium name="EnsemblMetazoa"/>
        </authorList>
    </citation>
    <scope>IDENTIFICATION</scope>
    <source>
        <strain evidence="9">Indian</strain>
    </source>
</reference>
<dbReference type="EnsemblMetazoa" id="ASTEI09939-RA">
    <property type="protein sequence ID" value="ASTEI09939-PA"/>
    <property type="gene ID" value="ASTEI09939"/>
</dbReference>
<keyword evidence="2 8" id="KW-1003">Cell membrane</keyword>
<organism evidence="9 10">
    <name type="scientific">Anopheles stephensi</name>
    <name type="common">Indo-Pakistan malaria mosquito</name>
    <dbReference type="NCBI Taxonomy" id="30069"/>
    <lineage>
        <taxon>Eukaryota</taxon>
        <taxon>Metazoa</taxon>
        <taxon>Ecdysozoa</taxon>
        <taxon>Arthropoda</taxon>
        <taxon>Hexapoda</taxon>
        <taxon>Insecta</taxon>
        <taxon>Pterygota</taxon>
        <taxon>Neoptera</taxon>
        <taxon>Endopterygota</taxon>
        <taxon>Diptera</taxon>
        <taxon>Nematocera</taxon>
        <taxon>Culicoidea</taxon>
        <taxon>Culicidae</taxon>
        <taxon>Anophelinae</taxon>
        <taxon>Anopheles</taxon>
    </lineage>
</organism>
<evidence type="ECO:0000256" key="8">
    <source>
        <dbReference type="RuleBase" id="RU363108"/>
    </source>
</evidence>
<evidence type="ECO:0000256" key="2">
    <source>
        <dbReference type="ARBA" id="ARBA00022475"/>
    </source>
</evidence>
<dbReference type="VEuPathDB" id="VectorBase:ASTEI20_038648"/>
<feature type="transmembrane region" description="Helical" evidence="8">
    <location>
        <begin position="241"/>
        <end position="265"/>
    </location>
</feature>
<sequence>MRWFAANSVFDAVRPVYRAGKAIGIFTHTIDFRQHVISKSAHDQVLLVVAILMDLYAFTVSTRTTYSFSDSILLNVGIYSSVNLGIIISLCISICNRLVVRRMFGLFETLHHVDNVLMSLGYRLNHQLNHLLSCIYMAVPIVTNILMMLSTFFVSCDSTTQQFSATDIVFFLRSSLVFTIFGSYICLTLSSIYMRFRGLNELIWDDPHKTSLPEVTSTVDTVRRLGDMHEKLSETVVDFNVCFALQILLMMASAFGYTLFSIFGIIHRFSHPEVDETHQVSMNNMVYGCIFLSFIIQVVVAGSLATQQCKRTAICVHKAICYGYYEPAVLRQLKFLSHQLRCASPKVSCLLFDFEWPFLVAVG</sequence>
<evidence type="ECO:0000256" key="7">
    <source>
        <dbReference type="ARBA" id="ARBA00023224"/>
    </source>
</evidence>
<comment type="caution">
    <text evidence="8">Lacks conserved residue(s) required for the propagation of feature annotation.</text>
</comment>
<evidence type="ECO:0000256" key="4">
    <source>
        <dbReference type="ARBA" id="ARBA00022989"/>
    </source>
</evidence>
<dbReference type="GO" id="GO:0050909">
    <property type="term" value="P:sensory perception of taste"/>
    <property type="evidence" value="ECO:0007669"/>
    <property type="project" value="InterPro"/>
</dbReference>
<keyword evidence="7 8" id="KW-0807">Transducer</keyword>
<name>A0A182YNA3_ANOST</name>
<dbReference type="GO" id="GO:0007635">
    <property type="term" value="P:chemosensory behavior"/>
    <property type="evidence" value="ECO:0007669"/>
    <property type="project" value="TreeGrafter"/>
</dbReference>
<evidence type="ECO:0000313" key="9">
    <source>
        <dbReference type="EnsemblMetazoa" id="ASTEI09939-PA"/>
    </source>
</evidence>
<dbReference type="GO" id="GO:0030425">
    <property type="term" value="C:dendrite"/>
    <property type="evidence" value="ECO:0007669"/>
    <property type="project" value="TreeGrafter"/>
</dbReference>
<dbReference type="Proteomes" id="UP000076408">
    <property type="component" value="Unassembled WGS sequence"/>
</dbReference>